<dbReference type="Proteomes" id="UP000014461">
    <property type="component" value="Unassembled WGS sequence"/>
</dbReference>
<evidence type="ECO:0000256" key="2">
    <source>
        <dbReference type="ARBA" id="ARBA00023315"/>
    </source>
</evidence>
<keyword evidence="1 4" id="KW-0808">Transferase</keyword>
<dbReference type="InterPro" id="IPR016181">
    <property type="entry name" value="Acyl_CoA_acyltransferase"/>
</dbReference>
<feature type="domain" description="N-acetyltransferase" evidence="3">
    <location>
        <begin position="2"/>
        <end position="143"/>
    </location>
</feature>
<reference evidence="4" key="1">
    <citation type="journal article" date="2013" name="Genome Announc.">
        <title>Draft Genome Sequence of Agarivorans albus Strain MKT 106T, an Agarolytic Marine Bacterium.</title>
        <authorList>
            <person name="Yasuike M."/>
            <person name="Nakamura Y."/>
            <person name="Kai W."/>
            <person name="Fujiwara A."/>
            <person name="Fukui Y."/>
            <person name="Satomi M."/>
            <person name="Sano M."/>
        </authorList>
    </citation>
    <scope>NUCLEOTIDE SEQUENCE [LARGE SCALE GENOMIC DNA]</scope>
</reference>
<dbReference type="InterPro" id="IPR050832">
    <property type="entry name" value="Bact_Acetyltransf"/>
</dbReference>
<dbReference type="RefSeq" id="WP_016400615.1">
    <property type="nucleotide sequence ID" value="NZ_BARX01000004.1"/>
</dbReference>
<dbReference type="Gene3D" id="3.40.630.30">
    <property type="match status" value="1"/>
</dbReference>
<dbReference type="OrthoDB" id="9787920at2"/>
<evidence type="ECO:0000313" key="4">
    <source>
        <dbReference type="EMBL" id="GAD00847.1"/>
    </source>
</evidence>
<dbReference type="Pfam" id="PF00583">
    <property type="entry name" value="Acetyltransf_1"/>
    <property type="match status" value="1"/>
</dbReference>
<dbReference type="InterPro" id="IPR000182">
    <property type="entry name" value="GNAT_dom"/>
</dbReference>
<dbReference type="PROSITE" id="PS51186">
    <property type="entry name" value="GNAT"/>
    <property type="match status" value="1"/>
</dbReference>
<comment type="caution">
    <text evidence="4">The sequence shown here is derived from an EMBL/GenBank/DDBJ whole genome shotgun (WGS) entry which is preliminary data.</text>
</comment>
<evidence type="ECO:0000313" key="5">
    <source>
        <dbReference type="Proteomes" id="UP000014461"/>
    </source>
</evidence>
<evidence type="ECO:0000259" key="3">
    <source>
        <dbReference type="PROSITE" id="PS51186"/>
    </source>
</evidence>
<dbReference type="PANTHER" id="PTHR43877:SF2">
    <property type="entry name" value="AMINOALKYLPHOSPHONATE N-ACETYLTRANSFERASE-RELATED"/>
    <property type="match status" value="1"/>
</dbReference>
<gene>
    <name evidence="4" type="ORF">AALB_0927</name>
</gene>
<keyword evidence="5" id="KW-1185">Reference proteome</keyword>
<dbReference type="GO" id="GO:0016747">
    <property type="term" value="F:acyltransferase activity, transferring groups other than amino-acyl groups"/>
    <property type="evidence" value="ECO:0007669"/>
    <property type="project" value="InterPro"/>
</dbReference>
<dbReference type="EMBL" id="BARX01000004">
    <property type="protein sequence ID" value="GAD00847.1"/>
    <property type="molecule type" value="Genomic_DNA"/>
</dbReference>
<dbReference type="PANTHER" id="PTHR43877">
    <property type="entry name" value="AMINOALKYLPHOSPHONATE N-ACETYLTRANSFERASE-RELATED-RELATED"/>
    <property type="match status" value="1"/>
</dbReference>
<accession>R9PHQ8</accession>
<dbReference type="STRING" id="1331007.AALB_0927"/>
<evidence type="ECO:0000256" key="1">
    <source>
        <dbReference type="ARBA" id="ARBA00022679"/>
    </source>
</evidence>
<dbReference type="SUPFAM" id="SSF55729">
    <property type="entry name" value="Acyl-CoA N-acyltransferases (Nat)"/>
    <property type="match status" value="1"/>
</dbReference>
<sequence>MAKFEFSTGALAPMLNSALAAGFEEHSQSQDAPAYHKQRLNWTLQNAEEKLIAALTADLLWDWLYIDELWVDDSCRGQGMGQQLMQQAEDYARDKGLSGLWLWTQSWQAPAFYKRLGFSEFTRFDNFPTGHSRIGLRKAIAKD</sequence>
<protein>
    <submittedName>
        <fullName evidence="4">Histone acetyltransferase HPA2</fullName>
    </submittedName>
</protein>
<name>R9PHQ8_AGAAL</name>
<proteinExistence type="predicted"/>
<organism evidence="4 5">
    <name type="scientific">Agarivorans albus MKT 106</name>
    <dbReference type="NCBI Taxonomy" id="1331007"/>
    <lineage>
        <taxon>Bacteria</taxon>
        <taxon>Pseudomonadati</taxon>
        <taxon>Pseudomonadota</taxon>
        <taxon>Gammaproteobacteria</taxon>
        <taxon>Alteromonadales</taxon>
        <taxon>Alteromonadaceae</taxon>
        <taxon>Agarivorans</taxon>
    </lineage>
</organism>
<keyword evidence="2" id="KW-0012">Acyltransferase</keyword>
<dbReference type="AlphaFoldDB" id="R9PHQ8"/>